<dbReference type="InterPro" id="IPR045636">
    <property type="entry name" value="DUF6411"/>
</dbReference>
<reference evidence="3" key="1">
    <citation type="submission" date="2021-10" db="EMBL/GenBank/DDBJ databases">
        <title>Streptomonospora sp. nov., isolated from mangrove soil.</title>
        <authorList>
            <person name="Chen X."/>
            <person name="Ge X."/>
            <person name="Liu W."/>
        </authorList>
    </citation>
    <scope>NUCLEOTIDE SEQUENCE</scope>
    <source>
        <strain evidence="3">S1-112</strain>
    </source>
</reference>
<evidence type="ECO:0000256" key="1">
    <source>
        <dbReference type="SAM" id="MobiDB-lite"/>
    </source>
</evidence>
<comment type="caution">
    <text evidence="3">The sequence shown here is derived from an EMBL/GenBank/DDBJ whole genome shotgun (WGS) entry which is preliminary data.</text>
</comment>
<accession>A0A9X3SGX2</accession>
<name>A0A9X3SGX2_9ACTN</name>
<keyword evidence="2" id="KW-1133">Transmembrane helix</keyword>
<dbReference type="EMBL" id="JAJAQC010000036">
    <property type="protein sequence ID" value="MDA0566460.1"/>
    <property type="molecule type" value="Genomic_DNA"/>
</dbReference>
<evidence type="ECO:0000256" key="2">
    <source>
        <dbReference type="SAM" id="Phobius"/>
    </source>
</evidence>
<gene>
    <name evidence="3" type="ORF">LG943_19380</name>
</gene>
<evidence type="ECO:0000313" key="3">
    <source>
        <dbReference type="EMBL" id="MDA0566460.1"/>
    </source>
</evidence>
<dbReference type="RefSeq" id="WP_270073717.1">
    <property type="nucleotide sequence ID" value="NZ_JAJAQC010000036.1"/>
</dbReference>
<keyword evidence="4" id="KW-1185">Reference proteome</keyword>
<protein>
    <submittedName>
        <fullName evidence="3">DUF6411 family protein</fullName>
    </submittedName>
</protein>
<dbReference type="Proteomes" id="UP001140076">
    <property type="component" value="Unassembled WGS sequence"/>
</dbReference>
<feature type="compositionally biased region" description="Basic residues" evidence="1">
    <location>
        <begin position="68"/>
        <end position="79"/>
    </location>
</feature>
<evidence type="ECO:0000313" key="4">
    <source>
        <dbReference type="Proteomes" id="UP001140076"/>
    </source>
</evidence>
<feature type="transmembrane region" description="Helical" evidence="2">
    <location>
        <begin position="6"/>
        <end position="22"/>
    </location>
</feature>
<keyword evidence="2" id="KW-0812">Transmembrane</keyword>
<dbReference type="AlphaFoldDB" id="A0A9X3SGX2"/>
<organism evidence="3 4">
    <name type="scientific">Streptomonospora mangrovi</name>
    <dbReference type="NCBI Taxonomy" id="2883123"/>
    <lineage>
        <taxon>Bacteria</taxon>
        <taxon>Bacillati</taxon>
        <taxon>Actinomycetota</taxon>
        <taxon>Actinomycetes</taxon>
        <taxon>Streptosporangiales</taxon>
        <taxon>Nocardiopsidaceae</taxon>
        <taxon>Streptomonospora</taxon>
    </lineage>
</organism>
<sequence>MVVGVIIAAAVLLVLAFLFPMLSRWPERGSKDVLGVGRRGASKAPGPLGRWAAKPFSSSQRLLGKSARAGRRGRGKTPF</sequence>
<dbReference type="Pfam" id="PF19949">
    <property type="entry name" value="DUF6411"/>
    <property type="match status" value="1"/>
</dbReference>
<feature type="region of interest" description="Disordered" evidence="1">
    <location>
        <begin position="56"/>
        <end position="79"/>
    </location>
</feature>
<keyword evidence="2" id="KW-0472">Membrane</keyword>
<proteinExistence type="predicted"/>